<feature type="region of interest" description="Disordered" evidence="1">
    <location>
        <begin position="192"/>
        <end position="229"/>
    </location>
</feature>
<organism evidence="2">
    <name type="scientific">Sesamum radiatum</name>
    <name type="common">Black benniseed</name>
    <dbReference type="NCBI Taxonomy" id="300843"/>
    <lineage>
        <taxon>Eukaryota</taxon>
        <taxon>Viridiplantae</taxon>
        <taxon>Streptophyta</taxon>
        <taxon>Embryophyta</taxon>
        <taxon>Tracheophyta</taxon>
        <taxon>Spermatophyta</taxon>
        <taxon>Magnoliopsida</taxon>
        <taxon>eudicotyledons</taxon>
        <taxon>Gunneridae</taxon>
        <taxon>Pentapetalae</taxon>
        <taxon>asterids</taxon>
        <taxon>lamiids</taxon>
        <taxon>Lamiales</taxon>
        <taxon>Pedaliaceae</taxon>
        <taxon>Sesamum</taxon>
    </lineage>
</organism>
<protein>
    <submittedName>
        <fullName evidence="2">Uncharacterized protein</fullName>
    </submittedName>
</protein>
<reference evidence="2" key="2">
    <citation type="journal article" date="2024" name="Plant">
        <title>Genomic evolution and insights into agronomic trait innovations of Sesamum species.</title>
        <authorList>
            <person name="Miao H."/>
            <person name="Wang L."/>
            <person name="Qu L."/>
            <person name="Liu H."/>
            <person name="Sun Y."/>
            <person name="Le M."/>
            <person name="Wang Q."/>
            <person name="Wei S."/>
            <person name="Zheng Y."/>
            <person name="Lin W."/>
            <person name="Duan Y."/>
            <person name="Cao H."/>
            <person name="Xiong S."/>
            <person name="Wang X."/>
            <person name="Wei L."/>
            <person name="Li C."/>
            <person name="Ma Q."/>
            <person name="Ju M."/>
            <person name="Zhao R."/>
            <person name="Li G."/>
            <person name="Mu C."/>
            <person name="Tian Q."/>
            <person name="Mei H."/>
            <person name="Zhang T."/>
            <person name="Gao T."/>
            <person name="Zhang H."/>
        </authorList>
    </citation>
    <scope>NUCLEOTIDE SEQUENCE</scope>
    <source>
        <strain evidence="2">G02</strain>
    </source>
</reference>
<evidence type="ECO:0000256" key="1">
    <source>
        <dbReference type="SAM" id="MobiDB-lite"/>
    </source>
</evidence>
<dbReference type="EMBL" id="JACGWJ010000028">
    <property type="protein sequence ID" value="KAL0306292.1"/>
    <property type="molecule type" value="Genomic_DNA"/>
</dbReference>
<comment type="caution">
    <text evidence="2">The sequence shown here is derived from an EMBL/GenBank/DDBJ whole genome shotgun (WGS) entry which is preliminary data.</text>
</comment>
<name>A0AAW2KJ60_SESRA</name>
<evidence type="ECO:0000313" key="2">
    <source>
        <dbReference type="EMBL" id="KAL0306292.1"/>
    </source>
</evidence>
<sequence length="229" mass="23230">MGVNMEQGLNGGFGGGSNFSSNLGYGRVLSPYFGSNQSRYNTPIGYNASSSRGDSFLNSSSRNVWGNGGLNTSPNNASSGSYFGSGSGGFGVFGNNGANWGTSPIGAPLGGNSSGYNGGNVGYRGGENNYPLGAGGFGRNSGTGVATTSSFAASSGDYEGSYGDFYRSGSVYGDPTWQSASSELENSGSFGYGLGNSEDVTAKDSEDYGVGYDIPNRQSSRGNSFLSLS</sequence>
<proteinExistence type="predicted"/>
<accession>A0AAW2KJ60</accession>
<reference evidence="2" key="1">
    <citation type="submission" date="2020-06" db="EMBL/GenBank/DDBJ databases">
        <authorList>
            <person name="Li T."/>
            <person name="Hu X."/>
            <person name="Zhang T."/>
            <person name="Song X."/>
            <person name="Zhang H."/>
            <person name="Dai N."/>
            <person name="Sheng W."/>
            <person name="Hou X."/>
            <person name="Wei L."/>
        </authorList>
    </citation>
    <scope>NUCLEOTIDE SEQUENCE</scope>
    <source>
        <strain evidence="2">G02</strain>
        <tissue evidence="2">Leaf</tissue>
    </source>
</reference>
<dbReference type="AlphaFoldDB" id="A0AAW2KJ60"/>
<feature type="compositionally biased region" description="Polar residues" evidence="1">
    <location>
        <begin position="216"/>
        <end position="229"/>
    </location>
</feature>
<gene>
    <name evidence="2" type="ORF">Sradi_6046500</name>
</gene>